<keyword evidence="3" id="KW-1185">Reference proteome</keyword>
<evidence type="ECO:0000313" key="2">
    <source>
        <dbReference type="EMBL" id="MBA9078033.1"/>
    </source>
</evidence>
<evidence type="ECO:0000259" key="1">
    <source>
        <dbReference type="Pfam" id="PF00144"/>
    </source>
</evidence>
<feature type="domain" description="Beta-lactamase-related" evidence="1">
    <location>
        <begin position="1"/>
        <end position="260"/>
    </location>
</feature>
<dbReference type="InterPro" id="IPR012338">
    <property type="entry name" value="Beta-lactam/transpept-like"/>
</dbReference>
<dbReference type="PANTHER" id="PTHR46825:SF9">
    <property type="entry name" value="BETA-LACTAMASE-RELATED DOMAIN-CONTAINING PROTEIN"/>
    <property type="match status" value="1"/>
</dbReference>
<dbReference type="AlphaFoldDB" id="A0A839GJV5"/>
<dbReference type="Gene3D" id="3.40.710.10">
    <property type="entry name" value="DD-peptidase/beta-lactamase superfamily"/>
    <property type="match status" value="1"/>
</dbReference>
<organism evidence="2 3">
    <name type="scientific">Rufibacter quisquiliarum</name>
    <dbReference type="NCBI Taxonomy" id="1549639"/>
    <lineage>
        <taxon>Bacteria</taxon>
        <taxon>Pseudomonadati</taxon>
        <taxon>Bacteroidota</taxon>
        <taxon>Cytophagia</taxon>
        <taxon>Cytophagales</taxon>
        <taxon>Hymenobacteraceae</taxon>
        <taxon>Rufibacter</taxon>
    </lineage>
</organism>
<dbReference type="InterPro" id="IPR001466">
    <property type="entry name" value="Beta-lactam-related"/>
</dbReference>
<sequence length="292" mass="33014">MASLTKQFTAMAVAMLEKEGLFTFDDPIGLFLTQMQQYHASVTIRHLLTHTSGLPDYEDVIADNRPRQVTDQEVLEMTAARSQRYFTSGHGFRYSNTGYVLLGLLVKKVSDKPIRNYLKEKIFQPLGMQNTVFYQPGSPIPHRAMGYAPNRDKFIFSDQSPCSATQGDGCLYTSVQEYLCWHHALHHHPEFLLAPLLHKVHTAVPDFPNSFYGMGWFFTLRKNGSLELCHSGNTCGFSHLVVSVPEKEAIFLAFSNRADNADLYSPLFTTVSSHPSFQQSSKLVWALPELTR</sequence>
<dbReference type="EMBL" id="JACJIQ010000010">
    <property type="protein sequence ID" value="MBA9078033.1"/>
    <property type="molecule type" value="Genomic_DNA"/>
</dbReference>
<protein>
    <submittedName>
        <fullName evidence="2">CubicO group peptidase (Beta-lactamase class C family)</fullName>
    </submittedName>
</protein>
<name>A0A839GJV5_9BACT</name>
<dbReference type="PANTHER" id="PTHR46825">
    <property type="entry name" value="D-ALANYL-D-ALANINE-CARBOXYPEPTIDASE/ENDOPEPTIDASE AMPH"/>
    <property type="match status" value="1"/>
</dbReference>
<evidence type="ECO:0000313" key="3">
    <source>
        <dbReference type="Proteomes" id="UP000563094"/>
    </source>
</evidence>
<dbReference type="InterPro" id="IPR050491">
    <property type="entry name" value="AmpC-like"/>
</dbReference>
<gene>
    <name evidence="2" type="ORF">FHS90_002756</name>
</gene>
<proteinExistence type="predicted"/>
<dbReference type="SUPFAM" id="SSF56601">
    <property type="entry name" value="beta-lactamase/transpeptidase-like"/>
    <property type="match status" value="1"/>
</dbReference>
<dbReference type="Pfam" id="PF00144">
    <property type="entry name" value="Beta-lactamase"/>
    <property type="match status" value="1"/>
</dbReference>
<comment type="caution">
    <text evidence="2">The sequence shown here is derived from an EMBL/GenBank/DDBJ whole genome shotgun (WGS) entry which is preliminary data.</text>
</comment>
<accession>A0A839GJV5</accession>
<reference evidence="2 3" key="1">
    <citation type="submission" date="2020-08" db="EMBL/GenBank/DDBJ databases">
        <title>Genomic Encyclopedia of Type Strains, Phase IV (KMG-IV): sequencing the most valuable type-strain genomes for metagenomic binning, comparative biology and taxonomic classification.</title>
        <authorList>
            <person name="Goeker M."/>
        </authorList>
    </citation>
    <scope>NUCLEOTIDE SEQUENCE [LARGE SCALE GENOMIC DNA]</scope>
    <source>
        <strain evidence="2 3">DSM 29854</strain>
    </source>
</reference>
<dbReference type="Proteomes" id="UP000563094">
    <property type="component" value="Unassembled WGS sequence"/>
</dbReference>